<feature type="region of interest" description="Disordered" evidence="1">
    <location>
        <begin position="184"/>
        <end position="212"/>
    </location>
</feature>
<evidence type="ECO:0000256" key="1">
    <source>
        <dbReference type="SAM" id="MobiDB-lite"/>
    </source>
</evidence>
<dbReference type="STRING" id="1802115.A2756_04660"/>
<accession>A0A1G2G384</accession>
<protein>
    <submittedName>
        <fullName evidence="2">Uncharacterized protein</fullName>
    </submittedName>
</protein>
<organism evidence="2 3">
    <name type="scientific">Candidatus Ryanbacteria bacterium RIFCSPHIGHO2_01_FULL_48_27</name>
    <dbReference type="NCBI Taxonomy" id="1802115"/>
    <lineage>
        <taxon>Bacteria</taxon>
        <taxon>Candidatus Ryaniibacteriota</taxon>
    </lineage>
</organism>
<evidence type="ECO:0000313" key="3">
    <source>
        <dbReference type="Proteomes" id="UP000177785"/>
    </source>
</evidence>
<sequence>MNSYSYALNNPIRYTDESGEIVPLVIAAGAVLWTGAELALSAYDAYSTYQTLQDTQASFTTKTSSIAIFGLGVVGPGGGYKSAGDGAGNAFRWFKGLDKAHDVAKASEKYSWGNAGTLLRHFRDHGSDFGAKNPADYAKQANNFYGRFGKNGIDVKIDSRGDVLMYESKTNTFGVYTSGGQTKSFYKPDPTKNGGKSGQQYFDDQRGKRLLP</sequence>
<name>A0A1G2G384_9BACT</name>
<evidence type="ECO:0000313" key="2">
    <source>
        <dbReference type="EMBL" id="OGZ44719.1"/>
    </source>
</evidence>
<dbReference type="AlphaFoldDB" id="A0A1G2G384"/>
<reference evidence="2 3" key="1">
    <citation type="journal article" date="2016" name="Nat. Commun.">
        <title>Thousands of microbial genomes shed light on interconnected biogeochemical processes in an aquifer system.</title>
        <authorList>
            <person name="Anantharaman K."/>
            <person name="Brown C.T."/>
            <person name="Hug L.A."/>
            <person name="Sharon I."/>
            <person name="Castelle C.J."/>
            <person name="Probst A.J."/>
            <person name="Thomas B.C."/>
            <person name="Singh A."/>
            <person name="Wilkins M.J."/>
            <person name="Karaoz U."/>
            <person name="Brodie E.L."/>
            <person name="Williams K.H."/>
            <person name="Hubbard S.S."/>
            <person name="Banfield J.F."/>
        </authorList>
    </citation>
    <scope>NUCLEOTIDE SEQUENCE [LARGE SCALE GENOMIC DNA]</scope>
</reference>
<proteinExistence type="predicted"/>
<comment type="caution">
    <text evidence="2">The sequence shown here is derived from an EMBL/GenBank/DDBJ whole genome shotgun (WGS) entry which is preliminary data.</text>
</comment>
<dbReference type="Proteomes" id="UP000177785">
    <property type="component" value="Unassembled WGS sequence"/>
</dbReference>
<feature type="compositionally biased region" description="Basic and acidic residues" evidence="1">
    <location>
        <begin position="203"/>
        <end position="212"/>
    </location>
</feature>
<dbReference type="EMBL" id="MHNL01000015">
    <property type="protein sequence ID" value="OGZ44719.1"/>
    <property type="molecule type" value="Genomic_DNA"/>
</dbReference>
<gene>
    <name evidence="2" type="ORF">A2756_04660</name>
</gene>